<evidence type="ECO:0000256" key="4">
    <source>
        <dbReference type="ARBA" id="ARBA00022777"/>
    </source>
</evidence>
<gene>
    <name evidence="7" type="primary">pfkB</name>
    <name evidence="7" type="ORF">ACFPYI_09535</name>
</gene>
<evidence type="ECO:0000256" key="2">
    <source>
        <dbReference type="ARBA" id="ARBA00022679"/>
    </source>
</evidence>
<dbReference type="InterPro" id="IPR011611">
    <property type="entry name" value="PfkB_dom"/>
</dbReference>
<name>A0ABD5RM21_9EURY</name>
<sequence length="302" mass="30892">MILTVTPNPALDHTLRVDAPLEAGAVARTDDAQFDPGGKGVNVSKYLTALDAETTATGFLGDPFGSLIRERLDAASVPNDFVDVGTPTRVNTTILAPDGEFKVNQNGPDVGPAAVDDLVATVERQDPDAVLVAGSLPPGVDPATVDRLARAGAWETTVDVGGSVLAELDAEYALCKPNREELAAATGRAVDTVDECLDAAEALRGETFRRVVASLGPDGAVMATPEGSYHAEALATDVVDTVGAGDALLSGVLAAFDRGESPPEALRAGIAVAARVVTVAGTGTPDFADVPTTREDVALSTH</sequence>
<evidence type="ECO:0000256" key="3">
    <source>
        <dbReference type="ARBA" id="ARBA00022741"/>
    </source>
</evidence>
<organism evidence="7 8">
    <name type="scientific">Halomarina salina</name>
    <dbReference type="NCBI Taxonomy" id="1872699"/>
    <lineage>
        <taxon>Archaea</taxon>
        <taxon>Methanobacteriati</taxon>
        <taxon>Methanobacteriota</taxon>
        <taxon>Stenosarchaea group</taxon>
        <taxon>Halobacteria</taxon>
        <taxon>Halobacteriales</taxon>
        <taxon>Natronomonadaceae</taxon>
        <taxon>Halomarina</taxon>
    </lineage>
</organism>
<keyword evidence="5" id="KW-0067">ATP-binding</keyword>
<evidence type="ECO:0000256" key="5">
    <source>
        <dbReference type="ARBA" id="ARBA00022840"/>
    </source>
</evidence>
<comment type="similarity">
    <text evidence="1">Belongs to the carbohydrate kinase PfkB family.</text>
</comment>
<keyword evidence="3" id="KW-0547">Nucleotide-binding</keyword>
<dbReference type="GO" id="GO:0005524">
    <property type="term" value="F:ATP binding"/>
    <property type="evidence" value="ECO:0007669"/>
    <property type="project" value="UniProtKB-KW"/>
</dbReference>
<dbReference type="InterPro" id="IPR029056">
    <property type="entry name" value="Ribokinase-like"/>
</dbReference>
<proteinExistence type="inferred from homology"/>
<dbReference type="Proteomes" id="UP001596099">
    <property type="component" value="Unassembled WGS sequence"/>
</dbReference>
<dbReference type="GO" id="GO:0008662">
    <property type="term" value="F:1-phosphofructokinase activity"/>
    <property type="evidence" value="ECO:0007669"/>
    <property type="project" value="UniProtKB-EC"/>
</dbReference>
<dbReference type="EC" id="2.7.1.56" evidence="7"/>
<dbReference type="CDD" id="cd01164">
    <property type="entry name" value="FruK_PfkB_like"/>
    <property type="match status" value="1"/>
</dbReference>
<dbReference type="InterPro" id="IPR017583">
    <property type="entry name" value="Tagatose/fructose_Pkinase"/>
</dbReference>
<keyword evidence="2 7" id="KW-0808">Transferase</keyword>
<dbReference type="PIRSF" id="PIRSF000535">
    <property type="entry name" value="1PFK/6PFK/LacC"/>
    <property type="match status" value="1"/>
</dbReference>
<keyword evidence="8" id="KW-1185">Reference proteome</keyword>
<dbReference type="PANTHER" id="PTHR46566">
    <property type="entry name" value="1-PHOSPHOFRUCTOKINASE-RELATED"/>
    <property type="match status" value="1"/>
</dbReference>
<comment type="caution">
    <text evidence="7">The sequence shown here is derived from an EMBL/GenBank/DDBJ whole genome shotgun (WGS) entry which is preliminary data.</text>
</comment>
<dbReference type="Pfam" id="PF00294">
    <property type="entry name" value="PfkB"/>
    <property type="match status" value="1"/>
</dbReference>
<protein>
    <submittedName>
        <fullName evidence="7">1-phosphofructokinase</fullName>
        <ecNumber evidence="7">2.7.1.56</ecNumber>
    </submittedName>
</protein>
<dbReference type="NCBIfam" id="TIGR03168">
    <property type="entry name" value="1-PFK"/>
    <property type="match status" value="1"/>
</dbReference>
<evidence type="ECO:0000313" key="8">
    <source>
        <dbReference type="Proteomes" id="UP001596099"/>
    </source>
</evidence>
<feature type="domain" description="Carbohydrate kinase PfkB" evidence="6">
    <location>
        <begin position="18"/>
        <end position="285"/>
    </location>
</feature>
<dbReference type="RefSeq" id="WP_247414463.1">
    <property type="nucleotide sequence ID" value="NZ_JALLGW010000001.1"/>
</dbReference>
<dbReference type="SUPFAM" id="SSF53613">
    <property type="entry name" value="Ribokinase-like"/>
    <property type="match status" value="1"/>
</dbReference>
<reference evidence="7 8" key="1">
    <citation type="journal article" date="2019" name="Int. J. Syst. Evol. Microbiol.">
        <title>The Global Catalogue of Microorganisms (GCM) 10K type strain sequencing project: providing services to taxonomists for standard genome sequencing and annotation.</title>
        <authorList>
            <consortium name="The Broad Institute Genomics Platform"/>
            <consortium name="The Broad Institute Genome Sequencing Center for Infectious Disease"/>
            <person name="Wu L."/>
            <person name="Ma J."/>
        </authorList>
    </citation>
    <scope>NUCLEOTIDE SEQUENCE [LARGE SCALE GENOMIC DNA]</scope>
    <source>
        <strain evidence="7 8">CGMCC 1.12543</strain>
    </source>
</reference>
<evidence type="ECO:0000256" key="1">
    <source>
        <dbReference type="ARBA" id="ARBA00010688"/>
    </source>
</evidence>
<dbReference type="PANTHER" id="PTHR46566:SF5">
    <property type="entry name" value="1-PHOSPHOFRUCTOKINASE"/>
    <property type="match status" value="1"/>
</dbReference>
<dbReference type="InterPro" id="IPR054902">
    <property type="entry name" value="pfkB_Halo"/>
</dbReference>
<dbReference type="NCBIfam" id="NF041320">
    <property type="entry name" value="pfkB_Halo"/>
    <property type="match status" value="1"/>
</dbReference>
<keyword evidence="4" id="KW-0418">Kinase</keyword>
<dbReference type="InterPro" id="IPR002173">
    <property type="entry name" value="Carboh/pur_kinase_PfkB_CS"/>
</dbReference>
<accession>A0ABD5RM21</accession>
<dbReference type="Gene3D" id="3.40.1190.20">
    <property type="match status" value="1"/>
</dbReference>
<dbReference type="EMBL" id="JBHSQH010000001">
    <property type="protein sequence ID" value="MFC5971571.1"/>
    <property type="molecule type" value="Genomic_DNA"/>
</dbReference>
<evidence type="ECO:0000259" key="6">
    <source>
        <dbReference type="Pfam" id="PF00294"/>
    </source>
</evidence>
<dbReference type="AlphaFoldDB" id="A0ABD5RM21"/>
<evidence type="ECO:0000313" key="7">
    <source>
        <dbReference type="EMBL" id="MFC5971571.1"/>
    </source>
</evidence>
<dbReference type="PROSITE" id="PS00584">
    <property type="entry name" value="PFKB_KINASES_2"/>
    <property type="match status" value="1"/>
</dbReference>